<keyword evidence="7 9" id="KW-0807">Transducer</keyword>
<feature type="domain" description="T-SNARE coiled-coil homology" evidence="11">
    <location>
        <begin position="454"/>
        <end position="516"/>
    </location>
</feature>
<comment type="subcellular location">
    <subcellularLocation>
        <location evidence="1">Cell inner membrane</location>
        <topology evidence="1">Multi-pass membrane protein</topology>
    </subcellularLocation>
</comment>
<proteinExistence type="inferred from homology"/>
<evidence type="ECO:0000256" key="3">
    <source>
        <dbReference type="ARBA" id="ARBA00022519"/>
    </source>
</evidence>
<dbReference type="EMBL" id="OBML01000014">
    <property type="protein sequence ID" value="SOC25380.1"/>
    <property type="molecule type" value="Genomic_DNA"/>
</dbReference>
<dbReference type="RefSeq" id="WP_097176458.1">
    <property type="nucleotide sequence ID" value="NZ_OBML01000014.1"/>
</dbReference>
<dbReference type="GO" id="GO:0004888">
    <property type="term" value="F:transmembrane signaling receptor activity"/>
    <property type="evidence" value="ECO:0007669"/>
    <property type="project" value="InterPro"/>
</dbReference>
<keyword evidence="2" id="KW-1003">Cell membrane</keyword>
<dbReference type="Gene3D" id="1.10.287.950">
    <property type="entry name" value="Methyl-accepting chemotaxis protein"/>
    <property type="match status" value="1"/>
</dbReference>
<dbReference type="GO" id="GO:0007165">
    <property type="term" value="P:signal transduction"/>
    <property type="evidence" value="ECO:0007669"/>
    <property type="project" value="UniProtKB-KW"/>
</dbReference>
<keyword evidence="14" id="KW-1185">Reference proteome</keyword>
<comment type="similarity">
    <text evidence="8">Belongs to the methyl-accepting chemotaxis (MCP) protein family.</text>
</comment>
<dbReference type="InterPro" id="IPR003660">
    <property type="entry name" value="HAMP_dom"/>
</dbReference>
<evidence type="ECO:0000259" key="11">
    <source>
        <dbReference type="PROSITE" id="PS50192"/>
    </source>
</evidence>
<dbReference type="InterPro" id="IPR004089">
    <property type="entry name" value="MCPsignal_dom"/>
</dbReference>
<dbReference type="GO" id="GO:0005886">
    <property type="term" value="C:plasma membrane"/>
    <property type="evidence" value="ECO:0007669"/>
    <property type="project" value="UniProtKB-SubCell"/>
</dbReference>
<dbReference type="STRING" id="538381.GCA_001696535_00446"/>
<evidence type="ECO:0000259" key="12">
    <source>
        <dbReference type="PROSITE" id="PS50885"/>
    </source>
</evidence>
<dbReference type="PRINTS" id="PR00260">
    <property type="entry name" value="CHEMTRNSDUCR"/>
</dbReference>
<dbReference type="SMART" id="SM01049">
    <property type="entry name" value="Cache_2"/>
    <property type="match status" value="1"/>
</dbReference>
<organism evidence="13 14">
    <name type="scientific">Stappia indica</name>
    <dbReference type="NCBI Taxonomy" id="538381"/>
    <lineage>
        <taxon>Bacteria</taxon>
        <taxon>Pseudomonadati</taxon>
        <taxon>Pseudomonadota</taxon>
        <taxon>Alphaproteobacteria</taxon>
        <taxon>Hyphomicrobiales</taxon>
        <taxon>Stappiaceae</taxon>
        <taxon>Stappia</taxon>
    </lineage>
</organism>
<feature type="domain" description="HAMP" evidence="12">
    <location>
        <begin position="209"/>
        <end position="262"/>
    </location>
</feature>
<dbReference type="PROSITE" id="PS50885">
    <property type="entry name" value="HAMP"/>
    <property type="match status" value="1"/>
</dbReference>
<dbReference type="Pfam" id="PF00672">
    <property type="entry name" value="HAMP"/>
    <property type="match status" value="1"/>
</dbReference>
<dbReference type="SMART" id="SM00304">
    <property type="entry name" value="HAMP"/>
    <property type="match status" value="1"/>
</dbReference>
<name>A0A285TQR5_9HYPH</name>
<dbReference type="CDD" id="cd06225">
    <property type="entry name" value="HAMP"/>
    <property type="match status" value="1"/>
</dbReference>
<evidence type="ECO:0000256" key="7">
    <source>
        <dbReference type="ARBA" id="ARBA00023224"/>
    </source>
</evidence>
<feature type="domain" description="Methyl-accepting transducer" evidence="10">
    <location>
        <begin position="302"/>
        <end position="538"/>
    </location>
</feature>
<dbReference type="GO" id="GO:0006935">
    <property type="term" value="P:chemotaxis"/>
    <property type="evidence" value="ECO:0007669"/>
    <property type="project" value="InterPro"/>
</dbReference>
<dbReference type="SUPFAM" id="SSF58104">
    <property type="entry name" value="Methyl-accepting chemotaxis protein (MCP) signaling domain"/>
    <property type="match status" value="1"/>
</dbReference>
<dbReference type="Proteomes" id="UP000219331">
    <property type="component" value="Unassembled WGS sequence"/>
</dbReference>
<dbReference type="PROSITE" id="PS50192">
    <property type="entry name" value="T_SNARE"/>
    <property type="match status" value="1"/>
</dbReference>
<evidence type="ECO:0000256" key="8">
    <source>
        <dbReference type="ARBA" id="ARBA00029447"/>
    </source>
</evidence>
<evidence type="ECO:0000256" key="4">
    <source>
        <dbReference type="ARBA" id="ARBA00022692"/>
    </source>
</evidence>
<dbReference type="PANTHER" id="PTHR32089">
    <property type="entry name" value="METHYL-ACCEPTING CHEMOTAXIS PROTEIN MCPB"/>
    <property type="match status" value="1"/>
</dbReference>
<dbReference type="Pfam" id="PF17200">
    <property type="entry name" value="sCache_2"/>
    <property type="match status" value="1"/>
</dbReference>
<dbReference type="Gene3D" id="1.10.8.500">
    <property type="entry name" value="HAMP domain in histidine kinase"/>
    <property type="match status" value="1"/>
</dbReference>
<dbReference type="InterPro" id="IPR004090">
    <property type="entry name" value="Chemotax_Me-accpt_rcpt"/>
</dbReference>
<evidence type="ECO:0000256" key="5">
    <source>
        <dbReference type="ARBA" id="ARBA00022989"/>
    </source>
</evidence>
<evidence type="ECO:0000256" key="6">
    <source>
        <dbReference type="ARBA" id="ARBA00023136"/>
    </source>
</evidence>
<evidence type="ECO:0000313" key="13">
    <source>
        <dbReference type="EMBL" id="SOC25380.1"/>
    </source>
</evidence>
<keyword evidence="4" id="KW-0812">Transmembrane</keyword>
<dbReference type="Gene3D" id="3.30.450.20">
    <property type="entry name" value="PAS domain"/>
    <property type="match status" value="1"/>
</dbReference>
<dbReference type="Pfam" id="PF00015">
    <property type="entry name" value="MCPsignal"/>
    <property type="match status" value="1"/>
</dbReference>
<keyword evidence="6" id="KW-0472">Membrane</keyword>
<protein>
    <submittedName>
        <fullName evidence="13">Methyl-accepting chemotaxis sensory transducer with Cache sensor</fullName>
    </submittedName>
</protein>
<dbReference type="SMART" id="SM00283">
    <property type="entry name" value="MA"/>
    <property type="match status" value="1"/>
</dbReference>
<gene>
    <name evidence="13" type="ORF">SAMN05421512_11456</name>
</gene>
<dbReference type="InterPro" id="IPR000727">
    <property type="entry name" value="T_SNARE_dom"/>
</dbReference>
<evidence type="ECO:0000256" key="2">
    <source>
        <dbReference type="ARBA" id="ARBA00022475"/>
    </source>
</evidence>
<sequence length="558" mass="58366">MSIKQKMLTLVGGTLAALLLVAAVQIYSLYGSMMHDRRELVRTQVETATTMIEAIAQEAQAGRMSVEEAQRVAKGLLTAMRFNGSDYFVVIDSNPATQGVVVTHPNPKIVGQNLWASKDAHGTEYVVGQVESARAGGGFTDYDFPRLGEQEPSPKVAYSDGFAPWNWAVSASLYVDDVTEAFYGELLTSALWILPLTALIGVAAFLLANSISRPIAAITDAMRHLADGDLSVSVPGAGRKDEIGQMADATEVFRDGMLRAQDLSASQIQEQRIREQRAQRIEEMTRRFDESATALLSAVTSSAGAMENNARSMADIAESTNARSTTVATAAQQAAANVQTVASATEELSSSISEISSQVSKSSQIASQAVGEAQRTDSQIQGLANAAEKIGQVVSMIAAIAEQTNLLALNATIEAARAGEAGRGFAVVAAEVKELASQTSNATEEITAQIAAIQTETRTAVGAVQSIGRTVEEMNAIAAAIAAAVEEQGAATGEIARNVEEASRGTQDVTENILGVSHAASDTRGAAGDVASAAAAVNRDAAALKQEVETFLAGVRAA</sequence>
<accession>A0A285TQR5</accession>
<evidence type="ECO:0000256" key="9">
    <source>
        <dbReference type="PROSITE-ProRule" id="PRU00284"/>
    </source>
</evidence>
<reference evidence="13 14" key="1">
    <citation type="submission" date="2017-08" db="EMBL/GenBank/DDBJ databases">
        <authorList>
            <person name="de Groot N.N."/>
        </authorList>
    </citation>
    <scope>NUCLEOTIDE SEQUENCE [LARGE SCALE GENOMIC DNA]</scope>
    <source>
        <strain evidence="13 14">USBA 352</strain>
    </source>
</reference>
<evidence type="ECO:0000259" key="10">
    <source>
        <dbReference type="PROSITE" id="PS50111"/>
    </source>
</evidence>
<evidence type="ECO:0000313" key="14">
    <source>
        <dbReference type="Proteomes" id="UP000219331"/>
    </source>
</evidence>
<dbReference type="PROSITE" id="PS50111">
    <property type="entry name" value="CHEMOTAXIS_TRANSDUC_2"/>
    <property type="match status" value="1"/>
</dbReference>
<evidence type="ECO:0000256" key="1">
    <source>
        <dbReference type="ARBA" id="ARBA00004429"/>
    </source>
</evidence>
<keyword evidence="5" id="KW-1133">Transmembrane helix</keyword>
<dbReference type="OrthoDB" id="354287at2"/>
<keyword evidence="3" id="KW-0997">Cell inner membrane</keyword>
<dbReference type="InterPro" id="IPR033480">
    <property type="entry name" value="sCache_2"/>
</dbReference>
<dbReference type="AlphaFoldDB" id="A0A285TQR5"/>
<dbReference type="PANTHER" id="PTHR32089:SF112">
    <property type="entry name" value="LYSOZYME-LIKE PROTEIN-RELATED"/>
    <property type="match status" value="1"/>
</dbReference>